<evidence type="ECO:0000313" key="6">
    <source>
        <dbReference type="EMBL" id="NYJ21593.1"/>
    </source>
</evidence>
<gene>
    <name evidence="6" type="ORF">HNR05_003384</name>
</gene>
<dbReference type="InterPro" id="IPR016181">
    <property type="entry name" value="Acyl_CoA_acyltransferase"/>
</dbReference>
<dbReference type="GO" id="GO:0061711">
    <property type="term" value="F:tRNA N(6)-L-threonylcarbamoyladenine synthase activity"/>
    <property type="evidence" value="ECO:0007669"/>
    <property type="project" value="UniProtKB-EC"/>
</dbReference>
<proteinExistence type="inferred from homology"/>
<dbReference type="PANTHER" id="PTHR43420:SF44">
    <property type="entry name" value="ACETYLTRANSFERASE YPEA"/>
    <property type="match status" value="1"/>
</dbReference>
<dbReference type="Pfam" id="PF00583">
    <property type="entry name" value="Acetyltransf_1"/>
    <property type="match status" value="1"/>
</dbReference>
<dbReference type="EC" id="2.3.1.234" evidence="6"/>
<protein>
    <submittedName>
        <fullName evidence="6">N6-L-threonylcarbamoyladenine synthase/ribosomal-protein-alanine N-acetyltransferase</fullName>
        <ecNumber evidence="6">2.3.1.234</ecNumber>
        <ecNumber evidence="6">2.3.1.267</ecNumber>
    </submittedName>
</protein>
<name>A0A7Z0J826_9MICO</name>
<evidence type="ECO:0000256" key="1">
    <source>
        <dbReference type="ARBA" id="ARBA00005395"/>
    </source>
</evidence>
<dbReference type="PANTHER" id="PTHR43420">
    <property type="entry name" value="ACETYLTRANSFERASE"/>
    <property type="match status" value="1"/>
</dbReference>
<dbReference type="EC" id="2.3.1.267" evidence="6"/>
<feature type="domain" description="N-acetyltransferase" evidence="5">
    <location>
        <begin position="3"/>
        <end position="153"/>
    </location>
</feature>
<dbReference type="RefSeq" id="WP_343062658.1">
    <property type="nucleotide sequence ID" value="NZ_JACCFM010000001.1"/>
</dbReference>
<evidence type="ECO:0000259" key="5">
    <source>
        <dbReference type="PROSITE" id="PS51186"/>
    </source>
</evidence>
<dbReference type="AlphaFoldDB" id="A0A7Z0J826"/>
<dbReference type="InterPro" id="IPR006464">
    <property type="entry name" value="AcTrfase_RimI/Ard1"/>
</dbReference>
<sequence length="172" mass="18983">MAWQLRRAHVDDVDAIMVLETALFENDAWSPAMMARDIADPACYYLVAFPPDEPERIEAYAGLLAPRGANQGDIQTIGVTESARGKGLGRTLMQALIAEGYKRGAREIFLEVRADNPSAQRLYTRLGFDELGVRRGYYQPDNVDAVVMRLTIVPPHAALADALPLVNPKESL</sequence>
<dbReference type="Gene3D" id="3.40.630.30">
    <property type="match status" value="1"/>
</dbReference>
<evidence type="ECO:0000256" key="4">
    <source>
        <dbReference type="ARBA" id="ARBA00023315"/>
    </source>
</evidence>
<dbReference type="EMBL" id="JACCFM010000001">
    <property type="protein sequence ID" value="NYJ21593.1"/>
    <property type="molecule type" value="Genomic_DNA"/>
</dbReference>
<reference evidence="6 7" key="1">
    <citation type="submission" date="2020-07" db="EMBL/GenBank/DDBJ databases">
        <title>Sequencing the genomes of 1000 actinobacteria strains.</title>
        <authorList>
            <person name="Klenk H.-P."/>
        </authorList>
    </citation>
    <scope>NUCLEOTIDE SEQUENCE [LARGE SCALE GENOMIC DNA]</scope>
    <source>
        <strain evidence="6 7">LI1</strain>
    </source>
</reference>
<keyword evidence="2" id="KW-0963">Cytoplasm</keyword>
<evidence type="ECO:0000313" key="7">
    <source>
        <dbReference type="Proteomes" id="UP000537260"/>
    </source>
</evidence>
<dbReference type="Proteomes" id="UP000537260">
    <property type="component" value="Unassembled WGS sequence"/>
</dbReference>
<dbReference type="PROSITE" id="PS51186">
    <property type="entry name" value="GNAT"/>
    <property type="match status" value="1"/>
</dbReference>
<accession>A0A7Z0J826</accession>
<comment type="similarity">
    <text evidence="1">Belongs to the acetyltransferase family. RimI subfamily.</text>
</comment>
<evidence type="ECO:0000256" key="3">
    <source>
        <dbReference type="ARBA" id="ARBA00022679"/>
    </source>
</evidence>
<keyword evidence="4 6" id="KW-0012">Acyltransferase</keyword>
<keyword evidence="7" id="KW-1185">Reference proteome</keyword>
<evidence type="ECO:0000256" key="2">
    <source>
        <dbReference type="ARBA" id="ARBA00022490"/>
    </source>
</evidence>
<organism evidence="6 7">
    <name type="scientific">Glaciibacter psychrotolerans</name>
    <dbReference type="NCBI Taxonomy" id="670054"/>
    <lineage>
        <taxon>Bacteria</taxon>
        <taxon>Bacillati</taxon>
        <taxon>Actinomycetota</taxon>
        <taxon>Actinomycetes</taxon>
        <taxon>Micrococcales</taxon>
        <taxon>Microbacteriaceae</taxon>
        <taxon>Glaciibacter</taxon>
    </lineage>
</organism>
<dbReference type="CDD" id="cd04301">
    <property type="entry name" value="NAT_SF"/>
    <property type="match status" value="1"/>
</dbReference>
<dbReference type="InterPro" id="IPR000182">
    <property type="entry name" value="GNAT_dom"/>
</dbReference>
<keyword evidence="3 6" id="KW-0808">Transferase</keyword>
<dbReference type="NCBIfam" id="TIGR01575">
    <property type="entry name" value="rimI"/>
    <property type="match status" value="1"/>
</dbReference>
<dbReference type="GO" id="GO:0008999">
    <property type="term" value="F:protein-N-terminal-alanine acetyltransferase activity"/>
    <property type="evidence" value="ECO:0007669"/>
    <property type="project" value="UniProtKB-EC"/>
</dbReference>
<dbReference type="SUPFAM" id="SSF55729">
    <property type="entry name" value="Acyl-CoA N-acyltransferases (Nat)"/>
    <property type="match status" value="1"/>
</dbReference>
<dbReference type="InterPro" id="IPR050680">
    <property type="entry name" value="YpeA/RimI_acetyltransf"/>
</dbReference>
<comment type="caution">
    <text evidence="6">The sequence shown here is derived from an EMBL/GenBank/DDBJ whole genome shotgun (WGS) entry which is preliminary data.</text>
</comment>